<dbReference type="EMBL" id="JATAAI010000052">
    <property type="protein sequence ID" value="KAK1733209.1"/>
    <property type="molecule type" value="Genomic_DNA"/>
</dbReference>
<comment type="caution">
    <text evidence="1">The sequence shown here is derived from an EMBL/GenBank/DDBJ whole genome shotgun (WGS) entry which is preliminary data.</text>
</comment>
<dbReference type="AlphaFoldDB" id="A0AAD8XSU4"/>
<dbReference type="Proteomes" id="UP001224775">
    <property type="component" value="Unassembled WGS sequence"/>
</dbReference>
<organism evidence="1 2">
    <name type="scientific">Skeletonema marinoi</name>
    <dbReference type="NCBI Taxonomy" id="267567"/>
    <lineage>
        <taxon>Eukaryota</taxon>
        <taxon>Sar</taxon>
        <taxon>Stramenopiles</taxon>
        <taxon>Ochrophyta</taxon>
        <taxon>Bacillariophyta</taxon>
        <taxon>Coscinodiscophyceae</taxon>
        <taxon>Thalassiosirophycidae</taxon>
        <taxon>Thalassiosirales</taxon>
        <taxon>Skeletonemataceae</taxon>
        <taxon>Skeletonema</taxon>
        <taxon>Skeletonema marinoi-dohrnii complex</taxon>
    </lineage>
</organism>
<reference evidence="1" key="1">
    <citation type="submission" date="2023-06" db="EMBL/GenBank/DDBJ databases">
        <title>Survivors Of The Sea: Transcriptome response of Skeletonema marinoi to long-term dormancy.</title>
        <authorList>
            <person name="Pinder M.I.M."/>
            <person name="Kourtchenko O."/>
            <person name="Robertson E.K."/>
            <person name="Larsson T."/>
            <person name="Maumus F."/>
            <person name="Osuna-Cruz C.M."/>
            <person name="Vancaester E."/>
            <person name="Stenow R."/>
            <person name="Vandepoele K."/>
            <person name="Ploug H."/>
            <person name="Bruchert V."/>
            <person name="Godhe A."/>
            <person name="Topel M."/>
        </authorList>
    </citation>
    <scope>NUCLEOTIDE SEQUENCE</scope>
    <source>
        <strain evidence="1">R05AC</strain>
    </source>
</reference>
<accession>A0AAD8XSU4</accession>
<evidence type="ECO:0000313" key="2">
    <source>
        <dbReference type="Proteomes" id="UP001224775"/>
    </source>
</evidence>
<name>A0AAD8XSU4_9STRA</name>
<proteinExistence type="predicted"/>
<gene>
    <name evidence="1" type="ORF">QTG54_016066</name>
</gene>
<sequence>MSNHSYINSKQTPPRWNAELASNFNYSKTQIIDAIGRNEIASITFLNTYGDLETIHAPHIGTDDHGIPNMIYGNANDDMRTPSFTKIDPESFGFFLIMSEGALHDGFSTNANLTREHLRDTDFSGRNLKLGGFPNFLALPHGIQPPVGELDQSKVNNTRSRLGSVAGALMNALFLAMNMSEQEAEDLRVVGEIILSDGTEGDFITPSIVDQIVLTTPRAVSSHSSTLPQDVSTLNSIFKLPATPVPAHLPPPPAHLVVPQQQQRVIVVHQGDTEIFVQYRGQGGLHEQLSLSTNPTNPVELLPSTASTASEPKSVCLLLDA</sequence>
<protein>
    <submittedName>
        <fullName evidence="1">Uncharacterized protein</fullName>
    </submittedName>
</protein>
<keyword evidence="2" id="KW-1185">Reference proteome</keyword>
<evidence type="ECO:0000313" key="1">
    <source>
        <dbReference type="EMBL" id="KAK1733209.1"/>
    </source>
</evidence>